<keyword evidence="2" id="KW-0813">Transport</keyword>
<dbReference type="PANTHER" id="PTHR43163:SF6">
    <property type="entry name" value="DIPEPTIDE TRANSPORT SYSTEM PERMEASE PROTEIN DPPB-RELATED"/>
    <property type="match status" value="1"/>
</dbReference>
<feature type="domain" description="ABC transmembrane type-1" evidence="8">
    <location>
        <begin position="2"/>
        <end position="63"/>
    </location>
</feature>
<evidence type="ECO:0000313" key="9">
    <source>
        <dbReference type="EMBL" id="CAB4626544.1"/>
    </source>
</evidence>
<dbReference type="AlphaFoldDB" id="A0A6J6IQ46"/>
<dbReference type="GO" id="GO:0055085">
    <property type="term" value="P:transmembrane transport"/>
    <property type="evidence" value="ECO:0007669"/>
    <property type="project" value="InterPro"/>
</dbReference>
<name>A0A6J6IQ46_9ZZZZ</name>
<proteinExistence type="predicted"/>
<evidence type="ECO:0000256" key="2">
    <source>
        <dbReference type="ARBA" id="ARBA00022448"/>
    </source>
</evidence>
<comment type="subcellular location">
    <subcellularLocation>
        <location evidence="1">Cell membrane</location>
        <topology evidence="1">Multi-pass membrane protein</topology>
    </subcellularLocation>
</comment>
<dbReference type="EMBL" id="CAEZVD010000119">
    <property type="protein sequence ID" value="CAB4626544.1"/>
    <property type="molecule type" value="Genomic_DNA"/>
</dbReference>
<dbReference type="PANTHER" id="PTHR43163">
    <property type="entry name" value="DIPEPTIDE TRANSPORT SYSTEM PERMEASE PROTEIN DPPB-RELATED"/>
    <property type="match status" value="1"/>
</dbReference>
<gene>
    <name evidence="9" type="ORF">UFOPK1909_00918</name>
</gene>
<protein>
    <submittedName>
        <fullName evidence="9">Unannotated protein</fullName>
    </submittedName>
</protein>
<evidence type="ECO:0000259" key="8">
    <source>
        <dbReference type="Pfam" id="PF00528"/>
    </source>
</evidence>
<evidence type="ECO:0000256" key="5">
    <source>
        <dbReference type="ARBA" id="ARBA00022989"/>
    </source>
</evidence>
<sequence>MLGGSVIIESIFALPGLGQYAGDATGKGDTPVVMGVVVFTVLVVIFVNLVVDLINGWLNPKVRVK</sequence>
<feature type="transmembrane region" description="Helical" evidence="7">
    <location>
        <begin position="32"/>
        <end position="58"/>
    </location>
</feature>
<dbReference type="Pfam" id="PF00528">
    <property type="entry name" value="BPD_transp_1"/>
    <property type="match status" value="1"/>
</dbReference>
<evidence type="ECO:0000256" key="7">
    <source>
        <dbReference type="SAM" id="Phobius"/>
    </source>
</evidence>
<evidence type="ECO:0000256" key="1">
    <source>
        <dbReference type="ARBA" id="ARBA00004651"/>
    </source>
</evidence>
<dbReference type="GO" id="GO:0005886">
    <property type="term" value="C:plasma membrane"/>
    <property type="evidence" value="ECO:0007669"/>
    <property type="project" value="UniProtKB-SubCell"/>
</dbReference>
<keyword evidence="5 7" id="KW-1133">Transmembrane helix</keyword>
<reference evidence="9" key="1">
    <citation type="submission" date="2020-05" db="EMBL/GenBank/DDBJ databases">
        <authorList>
            <person name="Chiriac C."/>
            <person name="Salcher M."/>
            <person name="Ghai R."/>
            <person name="Kavagutti S V."/>
        </authorList>
    </citation>
    <scope>NUCLEOTIDE SEQUENCE</scope>
</reference>
<keyword evidence="3" id="KW-1003">Cell membrane</keyword>
<evidence type="ECO:0000256" key="6">
    <source>
        <dbReference type="ARBA" id="ARBA00023136"/>
    </source>
</evidence>
<evidence type="ECO:0000256" key="3">
    <source>
        <dbReference type="ARBA" id="ARBA00022475"/>
    </source>
</evidence>
<accession>A0A6J6IQ46</accession>
<evidence type="ECO:0000256" key="4">
    <source>
        <dbReference type="ARBA" id="ARBA00022692"/>
    </source>
</evidence>
<organism evidence="9">
    <name type="scientific">freshwater metagenome</name>
    <dbReference type="NCBI Taxonomy" id="449393"/>
    <lineage>
        <taxon>unclassified sequences</taxon>
        <taxon>metagenomes</taxon>
        <taxon>ecological metagenomes</taxon>
    </lineage>
</organism>
<keyword evidence="4 7" id="KW-0812">Transmembrane</keyword>
<dbReference type="InterPro" id="IPR000515">
    <property type="entry name" value="MetI-like"/>
</dbReference>
<keyword evidence="6 7" id="KW-0472">Membrane</keyword>